<proteinExistence type="inferred from homology"/>
<dbReference type="AlphaFoldDB" id="A0A2S6I7V1"/>
<dbReference type="Proteomes" id="UP000237662">
    <property type="component" value="Unassembled WGS sequence"/>
</dbReference>
<dbReference type="PANTHER" id="PTHR43827">
    <property type="entry name" value="2,5-DIKETO-D-GLUCONIC ACID REDUCTASE"/>
    <property type="match status" value="1"/>
</dbReference>
<organism evidence="8 9">
    <name type="scientific">Neolewinella xylanilytica</name>
    <dbReference type="NCBI Taxonomy" id="1514080"/>
    <lineage>
        <taxon>Bacteria</taxon>
        <taxon>Pseudomonadati</taxon>
        <taxon>Bacteroidota</taxon>
        <taxon>Saprospiria</taxon>
        <taxon>Saprospirales</taxon>
        <taxon>Lewinellaceae</taxon>
        <taxon>Neolewinella</taxon>
    </lineage>
</organism>
<dbReference type="InterPro" id="IPR036812">
    <property type="entry name" value="NAD(P)_OxRdtase_dom_sf"/>
</dbReference>
<evidence type="ECO:0000256" key="5">
    <source>
        <dbReference type="PIRSR" id="PIRSR000097-2"/>
    </source>
</evidence>
<dbReference type="GO" id="GO:0016616">
    <property type="term" value="F:oxidoreductase activity, acting on the CH-OH group of donors, NAD or NADP as acceptor"/>
    <property type="evidence" value="ECO:0007669"/>
    <property type="project" value="UniProtKB-ARBA"/>
</dbReference>
<reference evidence="8 9" key="1">
    <citation type="submission" date="2018-02" db="EMBL/GenBank/DDBJ databases">
        <title>Genomic Encyclopedia of Archaeal and Bacterial Type Strains, Phase II (KMG-II): from individual species to whole genera.</title>
        <authorList>
            <person name="Goeker M."/>
        </authorList>
    </citation>
    <scope>NUCLEOTIDE SEQUENCE [LARGE SCALE GENOMIC DNA]</scope>
    <source>
        <strain evidence="8 9">DSM 29526</strain>
    </source>
</reference>
<evidence type="ECO:0000313" key="9">
    <source>
        <dbReference type="Proteomes" id="UP000237662"/>
    </source>
</evidence>
<dbReference type="FunFam" id="3.20.20.100:FF:000015">
    <property type="entry name" value="Oxidoreductase, aldo/keto reductase family"/>
    <property type="match status" value="1"/>
</dbReference>
<feature type="active site" description="Proton donor" evidence="4">
    <location>
        <position position="49"/>
    </location>
</feature>
<keyword evidence="2" id="KW-0521">NADP</keyword>
<evidence type="ECO:0000259" key="7">
    <source>
        <dbReference type="Pfam" id="PF00248"/>
    </source>
</evidence>
<dbReference type="InterPro" id="IPR023210">
    <property type="entry name" value="NADP_OxRdtase_dom"/>
</dbReference>
<evidence type="ECO:0000256" key="3">
    <source>
        <dbReference type="ARBA" id="ARBA00023002"/>
    </source>
</evidence>
<dbReference type="OrthoDB" id="9804790at2"/>
<protein>
    <submittedName>
        <fullName evidence="8">Diketogulonate reductase-like aldo/keto reductase</fullName>
    </submittedName>
</protein>
<evidence type="ECO:0000256" key="6">
    <source>
        <dbReference type="PIRSR" id="PIRSR000097-3"/>
    </source>
</evidence>
<dbReference type="SUPFAM" id="SSF51430">
    <property type="entry name" value="NAD(P)-linked oxidoreductase"/>
    <property type="match status" value="1"/>
</dbReference>
<keyword evidence="3" id="KW-0560">Oxidoreductase</keyword>
<comment type="caution">
    <text evidence="8">The sequence shown here is derived from an EMBL/GenBank/DDBJ whole genome shotgun (WGS) entry which is preliminary data.</text>
</comment>
<feature type="domain" description="NADP-dependent oxidoreductase" evidence="7">
    <location>
        <begin position="15"/>
        <end position="256"/>
    </location>
</feature>
<keyword evidence="9" id="KW-1185">Reference proteome</keyword>
<sequence>MTTRKLNNGLDMPTLGLGVWQSENGKETIDAIHWALEAGYRHIDTARIYENEEAVGKALQSASVDRDKVWLTTKIWNDDIEAGRNTEALDESLGRLQADYVDLVLLHWPVAGSEQAWNELERAVEAGKVRSIGLSNFMEDNIEKILRAGSIVPAVNQIEYHPYLAQQDAITASDAHDIAVTAWSPLMQGNFLKEPVFGEIGERYDKTAAQVVLRWCLQNDVIVIPKSTNRGRIRENGNLFDFELSEEDMQQIDALERGKRFGADPHDYGF</sequence>
<dbReference type="EMBL" id="PTJC01000005">
    <property type="protein sequence ID" value="PPK87580.1"/>
    <property type="molecule type" value="Genomic_DNA"/>
</dbReference>
<dbReference type="Pfam" id="PF00248">
    <property type="entry name" value="Aldo_ket_red"/>
    <property type="match status" value="1"/>
</dbReference>
<comment type="similarity">
    <text evidence="1">Belongs to the aldo/keto reductase family.</text>
</comment>
<gene>
    <name evidence="8" type="ORF">CLV84_0524</name>
</gene>
<feature type="binding site" evidence="5">
    <location>
        <position position="107"/>
    </location>
    <ligand>
        <name>substrate</name>
    </ligand>
</feature>
<dbReference type="InterPro" id="IPR020471">
    <property type="entry name" value="AKR"/>
</dbReference>
<evidence type="ECO:0000256" key="2">
    <source>
        <dbReference type="ARBA" id="ARBA00022857"/>
    </source>
</evidence>
<dbReference type="PRINTS" id="PR00069">
    <property type="entry name" value="ALDKETRDTASE"/>
</dbReference>
<dbReference type="PROSITE" id="PS00063">
    <property type="entry name" value="ALDOKETO_REDUCTASE_3"/>
    <property type="match status" value="1"/>
</dbReference>
<dbReference type="PROSITE" id="PS00062">
    <property type="entry name" value="ALDOKETO_REDUCTASE_2"/>
    <property type="match status" value="1"/>
</dbReference>
<dbReference type="InterPro" id="IPR018170">
    <property type="entry name" value="Aldo/ket_reductase_CS"/>
</dbReference>
<dbReference type="PIRSF" id="PIRSF000097">
    <property type="entry name" value="AKR"/>
    <property type="match status" value="1"/>
</dbReference>
<dbReference type="Gene3D" id="3.20.20.100">
    <property type="entry name" value="NADP-dependent oxidoreductase domain"/>
    <property type="match status" value="1"/>
</dbReference>
<feature type="site" description="Lowers pKa of active site Tyr" evidence="6">
    <location>
        <position position="74"/>
    </location>
</feature>
<evidence type="ECO:0000256" key="1">
    <source>
        <dbReference type="ARBA" id="ARBA00007905"/>
    </source>
</evidence>
<evidence type="ECO:0000256" key="4">
    <source>
        <dbReference type="PIRSR" id="PIRSR000097-1"/>
    </source>
</evidence>
<name>A0A2S6I7V1_9BACT</name>
<dbReference type="PROSITE" id="PS00798">
    <property type="entry name" value="ALDOKETO_REDUCTASE_1"/>
    <property type="match status" value="1"/>
</dbReference>
<dbReference type="RefSeq" id="WP_104418176.1">
    <property type="nucleotide sequence ID" value="NZ_PTJC01000005.1"/>
</dbReference>
<accession>A0A2S6I7V1</accession>
<evidence type="ECO:0000313" key="8">
    <source>
        <dbReference type="EMBL" id="PPK87580.1"/>
    </source>
</evidence>
<dbReference type="PANTHER" id="PTHR43827:SF3">
    <property type="entry name" value="NADP-DEPENDENT OXIDOREDUCTASE DOMAIN-CONTAINING PROTEIN"/>
    <property type="match status" value="1"/>
</dbReference>